<protein>
    <submittedName>
        <fullName evidence="1">Uncharacterized protein</fullName>
    </submittedName>
</protein>
<dbReference type="EMBL" id="SDMP01000019">
    <property type="protein sequence ID" value="RYQ90623.1"/>
    <property type="molecule type" value="Genomic_DNA"/>
</dbReference>
<dbReference type="AlphaFoldDB" id="A0A444XLS1"/>
<evidence type="ECO:0000313" key="1">
    <source>
        <dbReference type="EMBL" id="RYQ90623.1"/>
    </source>
</evidence>
<evidence type="ECO:0000313" key="2">
    <source>
        <dbReference type="Proteomes" id="UP000289738"/>
    </source>
</evidence>
<gene>
    <name evidence="1" type="ORF">Ahy_B09g096672</name>
</gene>
<comment type="caution">
    <text evidence="1">The sequence shown here is derived from an EMBL/GenBank/DDBJ whole genome shotgun (WGS) entry which is preliminary data.</text>
</comment>
<dbReference type="Proteomes" id="UP000289738">
    <property type="component" value="Chromosome B09"/>
</dbReference>
<name>A0A444XLS1_ARAHY</name>
<proteinExistence type="predicted"/>
<organism evidence="1 2">
    <name type="scientific">Arachis hypogaea</name>
    <name type="common">Peanut</name>
    <dbReference type="NCBI Taxonomy" id="3818"/>
    <lineage>
        <taxon>Eukaryota</taxon>
        <taxon>Viridiplantae</taxon>
        <taxon>Streptophyta</taxon>
        <taxon>Embryophyta</taxon>
        <taxon>Tracheophyta</taxon>
        <taxon>Spermatophyta</taxon>
        <taxon>Magnoliopsida</taxon>
        <taxon>eudicotyledons</taxon>
        <taxon>Gunneridae</taxon>
        <taxon>Pentapetalae</taxon>
        <taxon>rosids</taxon>
        <taxon>fabids</taxon>
        <taxon>Fabales</taxon>
        <taxon>Fabaceae</taxon>
        <taxon>Papilionoideae</taxon>
        <taxon>50 kb inversion clade</taxon>
        <taxon>dalbergioids sensu lato</taxon>
        <taxon>Dalbergieae</taxon>
        <taxon>Pterocarpus clade</taxon>
        <taxon>Arachis</taxon>
    </lineage>
</organism>
<keyword evidence="2" id="KW-1185">Reference proteome</keyword>
<accession>A0A444XLS1</accession>
<sequence length="51" mass="5459">MPKQKRYKNLLKVAAVANSSQDKSAASNASQVKFTAVVNSSQETLVATNFS</sequence>
<reference evidence="1 2" key="1">
    <citation type="submission" date="2019-01" db="EMBL/GenBank/DDBJ databases">
        <title>Sequencing of cultivated peanut Arachis hypogaea provides insights into genome evolution and oil improvement.</title>
        <authorList>
            <person name="Chen X."/>
        </authorList>
    </citation>
    <scope>NUCLEOTIDE SEQUENCE [LARGE SCALE GENOMIC DNA]</scope>
    <source>
        <strain evidence="2">cv. Fuhuasheng</strain>
        <tissue evidence="1">Leaves</tissue>
    </source>
</reference>